<feature type="transmembrane region" description="Helical" evidence="15">
    <location>
        <begin position="390"/>
        <end position="414"/>
    </location>
</feature>
<evidence type="ECO:0000256" key="13">
    <source>
        <dbReference type="SAM" id="Coils"/>
    </source>
</evidence>
<comment type="similarity">
    <text evidence="4">Belongs to the LIMR family.</text>
</comment>
<feature type="transmembrane region" description="Helical" evidence="15">
    <location>
        <begin position="193"/>
        <end position="216"/>
    </location>
</feature>
<dbReference type="EMBL" id="LIAE01010235">
    <property type="protein sequence ID" value="PAV64903.1"/>
    <property type="molecule type" value="Genomic_DNA"/>
</dbReference>
<dbReference type="Pfam" id="PF04791">
    <property type="entry name" value="LMBR1"/>
    <property type="match status" value="2"/>
</dbReference>
<organism evidence="17 18">
    <name type="scientific">Diploscapter pachys</name>
    <dbReference type="NCBI Taxonomy" id="2018661"/>
    <lineage>
        <taxon>Eukaryota</taxon>
        <taxon>Metazoa</taxon>
        <taxon>Ecdysozoa</taxon>
        <taxon>Nematoda</taxon>
        <taxon>Chromadorea</taxon>
        <taxon>Rhabditida</taxon>
        <taxon>Rhabditina</taxon>
        <taxon>Rhabditomorpha</taxon>
        <taxon>Rhabditoidea</taxon>
        <taxon>Rhabditidae</taxon>
        <taxon>Diploscapter</taxon>
    </lineage>
</organism>
<feature type="region of interest" description="Disordered" evidence="14">
    <location>
        <begin position="1411"/>
        <end position="1509"/>
    </location>
</feature>
<keyword evidence="11" id="KW-0539">Nucleus</keyword>
<dbReference type="Pfam" id="PF09779">
    <property type="entry name" value="Ima1_N"/>
    <property type="match status" value="1"/>
</dbReference>
<keyword evidence="13" id="KW-0175">Coiled coil</keyword>
<evidence type="ECO:0000313" key="18">
    <source>
        <dbReference type="Proteomes" id="UP000218231"/>
    </source>
</evidence>
<feature type="domain" description="Ima1 N-terminal" evidence="16">
    <location>
        <begin position="224"/>
        <end position="345"/>
    </location>
</feature>
<dbReference type="Pfam" id="PF04670">
    <property type="entry name" value="Gtr1_RagA"/>
    <property type="match status" value="1"/>
</dbReference>
<feature type="transmembrane region" description="Helical" evidence="15">
    <location>
        <begin position="892"/>
        <end position="912"/>
    </location>
</feature>
<feature type="compositionally biased region" description="Basic and acidic residues" evidence="14">
    <location>
        <begin position="608"/>
        <end position="625"/>
    </location>
</feature>
<feature type="transmembrane region" description="Helical" evidence="15">
    <location>
        <begin position="1249"/>
        <end position="1272"/>
    </location>
</feature>
<dbReference type="PANTHER" id="PTHR21355:SF0">
    <property type="entry name" value="G-PROTEIN COUPLED RECEPTOR-ASSOCIATED PROTEIN LMBRD2"/>
    <property type="match status" value="1"/>
</dbReference>
<evidence type="ECO:0000256" key="12">
    <source>
        <dbReference type="ARBA" id="ARBA00049117"/>
    </source>
</evidence>
<name>A0A2A2JT96_9BILA</name>
<feature type="transmembrane region" description="Helical" evidence="15">
    <location>
        <begin position="473"/>
        <end position="493"/>
    </location>
</feature>
<evidence type="ECO:0000256" key="2">
    <source>
        <dbReference type="ARBA" id="ARBA00004496"/>
    </source>
</evidence>
<feature type="transmembrane region" description="Helical" evidence="15">
    <location>
        <begin position="1007"/>
        <end position="1030"/>
    </location>
</feature>
<evidence type="ECO:0000256" key="15">
    <source>
        <dbReference type="SAM" id="Phobius"/>
    </source>
</evidence>
<proteinExistence type="inferred from homology"/>
<evidence type="ECO:0000256" key="11">
    <source>
        <dbReference type="ARBA" id="ARBA00023242"/>
    </source>
</evidence>
<evidence type="ECO:0000256" key="5">
    <source>
        <dbReference type="ARBA" id="ARBA00022490"/>
    </source>
</evidence>
<feature type="compositionally biased region" description="Basic and acidic residues" evidence="14">
    <location>
        <begin position="1411"/>
        <end position="1424"/>
    </location>
</feature>
<dbReference type="Gene3D" id="3.30.450.190">
    <property type="match status" value="1"/>
</dbReference>
<dbReference type="GO" id="GO:0005637">
    <property type="term" value="C:nuclear inner membrane"/>
    <property type="evidence" value="ECO:0007669"/>
    <property type="project" value="UniProtKB-SubCell"/>
</dbReference>
<keyword evidence="9" id="KW-0342">GTP-binding</keyword>
<comment type="catalytic activity">
    <reaction evidence="12">
        <text>GTP + H2O = GDP + phosphate + H(+)</text>
        <dbReference type="Rhea" id="RHEA:19669"/>
        <dbReference type="ChEBI" id="CHEBI:15377"/>
        <dbReference type="ChEBI" id="CHEBI:15378"/>
        <dbReference type="ChEBI" id="CHEBI:37565"/>
        <dbReference type="ChEBI" id="CHEBI:43474"/>
        <dbReference type="ChEBI" id="CHEBI:58189"/>
    </reaction>
    <physiologicalReaction direction="left-to-right" evidence="12">
        <dbReference type="Rhea" id="RHEA:19670"/>
    </physiologicalReaction>
</comment>
<evidence type="ECO:0000313" key="17">
    <source>
        <dbReference type="EMBL" id="PAV64903.1"/>
    </source>
</evidence>
<evidence type="ECO:0000256" key="1">
    <source>
        <dbReference type="ARBA" id="ARBA00004473"/>
    </source>
</evidence>
<sequence>MDLIAEDQREATFNARVADIVRYSNAAAGAPTDRTEPIAQCFKSSIWDETLYKAWSAIVYQLIPNVEVMSEKLQKFAKLVEADEVLLFERATFLVVAHAEIVEHRDAHRFEKVSNIIKQFKLSCSKTASQFDYMHINNSRFSAFIDVFTQNTVIMVILSDTTVTPATMGINIKRARQTFEKIEALGRFLDSKMAASMFGAGGAIVVCAAPVLGYFIRRRKKYKVNCWFCNQNAYVGYEQRKAFTCPHCEQYNGFDKDGDYDRQIPGQKAAMLTPKRYCIPNSPSMATPQNRQPARLCDRCNANMDEIRKLVGNFSPVNQNRFDAELAEYRYTLEQRYPLCPECTLLVHEKTEGDKVKYARLWAVRNAIVQKISQTIVGSENDNRKKRPRYLMGGGLFCEVMHSISFLLSVTLFVAQFHLLQDSFTEKVFSLPEFLLPFAPLVVGWAWPILTAIFFSHILAYKTNRCRVTLPDLLLPLLVLPFLLSYFLSFPSLSADDVLAFRCAANSSLVILTSAVTFVPRKRKHRKRPNRIINSAFSIASTPLSQCSTVDSSLETRTVRSIPAHVLSNIPNLRELTVSSDDESDKENEIPISSAPSVASSRFSSRSTWRERERSPTPASEDRMARMSRNGGRQMQKLMAEKRLMREESPQERMDWEDIDGRSELTDCVSTRQTIANRQKKSPIQGISGLIASRAREETPIRDLAPTLAGLNLRKDLASSSTLPSRAASTFSRMSMSRQSSPSINPFRSPSSASGISTANSRLRMRPLVTRISPSGSHSSRMTFTHTGTPTLFASSKLTTLSQKRPIQKRLNYGTDDEEESCFTSVSQRTPQDNDNRLTMMILIALVILLLVSQLTMIFYVIGQNKVQPVVSENQQQFSTKMEYSNWRREHYLVTASTFIGWYFSFLIIFVLPLDVSITYYNQCQLNYAKSRNMSIAEVSESACEQPDGYVNGDVLLRLWRIVYWTAQLLTWLVLPFMQSYVLAGDFSTSGRLRAALYSNTLDNLKVIIVSASNTWGLFVLVILLGYGLVDLPRSVWKYADLGYRLNKLYFNVEKLSTEKSEAEDKFKDVYRDSRTVLNLVKNDYEAQEKARIIVAEFPDNMIEEILPSRSGISFSSAKIEGMTIRMLQSEKFLISLHQRAIEAVQNYHRALTRWRYLIDKALLLEDIQKAVQTGNWMQVGEATHSSINRPWQRFWYTHLQSPIARVSGVCLILMSLLIVFSECTFFIVNPTISPSALIIQYAATRFHYKYTQFVAIGLICYLCACAYYTVFRLRIYKYYVLDSHGNTDAYSLLFAALLLCRLTPPICLNFLGMIHLDSHVTQVKNQGIETQFTKLMGHLDVIPVLGQGINIYLPICILILCAINYLRLGTLCLHNIGFEQFIEDDEFSMDMVGGGKSMVQLERNSRRRVVERENRRRHREEVVGRTMGKTRLPNSSDGEDRQSFLTDEERLAGEETKKRPTAIEIEKEKSQQQTAVGNLLGDLDYSSASLQPASSGSKQLPSNLFDDM</sequence>
<keyword evidence="7" id="KW-0547">Nucleotide-binding</keyword>
<feature type="compositionally biased region" description="Basic and acidic residues" evidence="14">
    <location>
        <begin position="1439"/>
        <end position="1459"/>
    </location>
</feature>
<comment type="subcellular location">
    <subcellularLocation>
        <location evidence="2">Cytoplasm</location>
    </subcellularLocation>
    <subcellularLocation>
        <location evidence="1">Nucleus inner membrane</location>
        <topology evidence="1">Multi-pass membrane protein</topology>
    </subcellularLocation>
</comment>
<keyword evidence="8 15" id="KW-1133">Transmembrane helix</keyword>
<feature type="transmembrane region" description="Helical" evidence="15">
    <location>
        <begin position="838"/>
        <end position="862"/>
    </location>
</feature>
<feature type="transmembrane region" description="Helical" evidence="15">
    <location>
        <begin position="1204"/>
        <end position="1229"/>
    </location>
</feature>
<accession>A0A2A2JT96</accession>
<evidence type="ECO:0000256" key="4">
    <source>
        <dbReference type="ARBA" id="ARBA00010487"/>
    </source>
</evidence>
<feature type="transmembrane region" description="Helical" evidence="15">
    <location>
        <begin position="1345"/>
        <end position="1367"/>
    </location>
</feature>
<dbReference type="Gene3D" id="3.40.50.300">
    <property type="entry name" value="P-loop containing nucleotide triphosphate hydrolases"/>
    <property type="match status" value="1"/>
</dbReference>
<evidence type="ECO:0000259" key="16">
    <source>
        <dbReference type="Pfam" id="PF09779"/>
    </source>
</evidence>
<dbReference type="PANTHER" id="PTHR21355">
    <property type="entry name" value="G-PROTEIN COUPLED RECEPTOR-ASSOCIATED PROTEIN LMBRD2"/>
    <property type="match status" value="1"/>
</dbReference>
<feature type="transmembrane region" description="Helical" evidence="15">
    <location>
        <begin position="434"/>
        <end position="461"/>
    </location>
</feature>
<comment type="caution">
    <text evidence="17">The sequence shown here is derived from an EMBL/GenBank/DDBJ whole genome shotgun (WGS) entry which is preliminary data.</text>
</comment>
<feature type="transmembrane region" description="Helical" evidence="15">
    <location>
        <begin position="1293"/>
        <end position="1315"/>
    </location>
</feature>
<dbReference type="GO" id="GO:0005525">
    <property type="term" value="F:GTP binding"/>
    <property type="evidence" value="ECO:0007669"/>
    <property type="project" value="UniProtKB-KW"/>
</dbReference>
<evidence type="ECO:0000256" key="14">
    <source>
        <dbReference type="SAM" id="MobiDB-lite"/>
    </source>
</evidence>
<evidence type="ECO:0000256" key="7">
    <source>
        <dbReference type="ARBA" id="ARBA00022741"/>
    </source>
</evidence>
<reference evidence="17 18" key="1">
    <citation type="journal article" date="2017" name="Curr. Biol.">
        <title>Genome architecture and evolution of a unichromosomal asexual nematode.</title>
        <authorList>
            <person name="Fradin H."/>
            <person name="Zegar C."/>
            <person name="Gutwein M."/>
            <person name="Lucas J."/>
            <person name="Kovtun M."/>
            <person name="Corcoran D."/>
            <person name="Baugh L.R."/>
            <person name="Kiontke K."/>
            <person name="Gunsalus K."/>
            <person name="Fitch D.H."/>
            <person name="Piano F."/>
        </authorList>
    </citation>
    <scope>NUCLEOTIDE SEQUENCE [LARGE SCALE GENOMIC DNA]</scope>
    <source>
        <strain evidence="17">PF1309</strain>
    </source>
</reference>
<evidence type="ECO:0000256" key="8">
    <source>
        <dbReference type="ARBA" id="ARBA00022989"/>
    </source>
</evidence>
<dbReference type="OrthoDB" id="203099at2759"/>
<gene>
    <name evidence="17" type="ORF">WR25_07459</name>
</gene>
<dbReference type="InterPro" id="IPR051584">
    <property type="entry name" value="GPCR-associated_LMBR1"/>
</dbReference>
<dbReference type="GO" id="GO:0005737">
    <property type="term" value="C:cytoplasm"/>
    <property type="evidence" value="ECO:0007669"/>
    <property type="project" value="UniProtKB-SubCell"/>
</dbReference>
<feature type="compositionally biased region" description="Low complexity" evidence="14">
    <location>
        <begin position="1487"/>
        <end position="1498"/>
    </location>
</feature>
<feature type="coiled-coil region" evidence="13">
    <location>
        <begin position="1046"/>
        <end position="1073"/>
    </location>
</feature>
<dbReference type="Proteomes" id="UP000218231">
    <property type="component" value="Unassembled WGS sequence"/>
</dbReference>
<feature type="compositionally biased region" description="Polar residues" evidence="14">
    <location>
        <begin position="744"/>
        <end position="757"/>
    </location>
</feature>
<evidence type="ECO:0000256" key="3">
    <source>
        <dbReference type="ARBA" id="ARBA00007756"/>
    </source>
</evidence>
<protein>
    <recommendedName>
        <fullName evidence="16">Ima1 N-terminal domain-containing protein</fullName>
    </recommendedName>
</protein>
<dbReference type="InterPro" id="IPR006762">
    <property type="entry name" value="Gtr1_RagA"/>
</dbReference>
<evidence type="ECO:0000256" key="6">
    <source>
        <dbReference type="ARBA" id="ARBA00022692"/>
    </source>
</evidence>
<dbReference type="InterPro" id="IPR027417">
    <property type="entry name" value="P-loop_NTPase"/>
</dbReference>
<keyword evidence="18" id="KW-1185">Reference proteome</keyword>
<feature type="compositionally biased region" description="Low complexity" evidence="14">
    <location>
        <begin position="593"/>
        <end position="607"/>
    </location>
</feature>
<keyword evidence="6 15" id="KW-0812">Transmembrane</keyword>
<feature type="region of interest" description="Disordered" evidence="14">
    <location>
        <begin position="577"/>
        <end position="635"/>
    </location>
</feature>
<feature type="compositionally biased region" description="Low complexity" evidence="14">
    <location>
        <begin position="729"/>
        <end position="743"/>
    </location>
</feature>
<feature type="region of interest" description="Disordered" evidence="14">
    <location>
        <begin position="728"/>
        <end position="757"/>
    </location>
</feature>
<feature type="transmembrane region" description="Helical" evidence="15">
    <location>
        <begin position="962"/>
        <end position="984"/>
    </location>
</feature>
<keyword evidence="10 15" id="KW-0472">Membrane</keyword>
<feature type="transmembrane region" description="Helical" evidence="15">
    <location>
        <begin position="499"/>
        <end position="519"/>
    </location>
</feature>
<dbReference type="InterPro" id="IPR018617">
    <property type="entry name" value="Ima1_N"/>
</dbReference>
<dbReference type="FunFam" id="3.30.450.190:FF:000002">
    <property type="entry name" value="Ras-related GTP-binding protein A"/>
    <property type="match status" value="1"/>
</dbReference>
<dbReference type="STRING" id="2018661.A0A2A2JT96"/>
<evidence type="ECO:0000256" key="10">
    <source>
        <dbReference type="ARBA" id="ARBA00023136"/>
    </source>
</evidence>
<evidence type="ECO:0000256" key="9">
    <source>
        <dbReference type="ARBA" id="ARBA00023134"/>
    </source>
</evidence>
<keyword evidence="5" id="KW-0963">Cytoplasm</keyword>
<dbReference type="InterPro" id="IPR006876">
    <property type="entry name" value="LMBR1-like_membr_prot"/>
</dbReference>
<comment type="similarity">
    <text evidence="3">Belongs to the GTR/RAG GTP-binding protein family.</text>
</comment>